<name>A0A166P5I5_9AGAM</name>
<evidence type="ECO:0000313" key="3">
    <source>
        <dbReference type="Proteomes" id="UP000076532"/>
    </source>
</evidence>
<sequence length="622" mass="62970">MLGVGLTLDPTPILVSIPDPGRGSPRGESAEEEDEEAWFIKRRDKQKRVTRERCLTAGHSRPSVDKWALRSLRNRGFRLAVGKEETGTLQSGHVTERYSGSLRVSLWKRGAEFEIESVPDGGPRLAADVAAETGRVVARSAEERPGTAAAAQVGTQDARARRAAEAPPPPQHDAPGGETRTVVLDRTFQQRRYLLVFQSAIGSIASPSQTVDPTDLREMLLSAAGKVLAAPAAAPAAAASPAPAASLAPTSTSTSTSWPAPVLWPGVGAVLDLAAEGAQTVAVPPGAAPGLAGSGRGLHGLVAAAAAEGAQPGGEEFGQLLVLAFQVPLRLSVAATAATLSAPLGLVLARQRPAPPPPPPPRAPQGARPVLPHRLGAVGAVAGVGGARRGARAAAARREVPPDPPQARAGAVRAAAEGAVVLPRATARTGGRGQMRRLDQYSRSVPLLGAPQVPVHEGGAAAPDPQAHGAPGRRGRAPAGAAAALRARAVHPARAARHGRAAVRAAAVPVVGAGALAAGEAARADDGRAAVQARGLERPHPLGARAAAAVPPAETPRPAEPAPAAPIGARVAALRLAPATLTPPTLTRDPAAALYTVRQDHRGARVGPLAQGAARGAAAADP</sequence>
<protein>
    <submittedName>
        <fullName evidence="2">Uncharacterized protein</fullName>
    </submittedName>
</protein>
<dbReference type="EMBL" id="KV417519">
    <property type="protein sequence ID" value="KZP25733.1"/>
    <property type="molecule type" value="Genomic_DNA"/>
</dbReference>
<feature type="compositionally biased region" description="Pro residues" evidence="1">
    <location>
        <begin position="553"/>
        <end position="563"/>
    </location>
</feature>
<evidence type="ECO:0000256" key="1">
    <source>
        <dbReference type="SAM" id="MobiDB-lite"/>
    </source>
</evidence>
<dbReference type="AlphaFoldDB" id="A0A166P5I5"/>
<feature type="compositionally biased region" description="Low complexity" evidence="1">
    <location>
        <begin position="610"/>
        <end position="622"/>
    </location>
</feature>
<organism evidence="2 3">
    <name type="scientific">Athelia psychrophila</name>
    <dbReference type="NCBI Taxonomy" id="1759441"/>
    <lineage>
        <taxon>Eukaryota</taxon>
        <taxon>Fungi</taxon>
        <taxon>Dikarya</taxon>
        <taxon>Basidiomycota</taxon>
        <taxon>Agaricomycotina</taxon>
        <taxon>Agaricomycetes</taxon>
        <taxon>Agaricomycetidae</taxon>
        <taxon>Atheliales</taxon>
        <taxon>Atheliaceae</taxon>
        <taxon>Athelia</taxon>
    </lineage>
</organism>
<feature type="region of interest" description="Disordered" evidence="1">
    <location>
        <begin position="544"/>
        <end position="563"/>
    </location>
</feature>
<gene>
    <name evidence="2" type="ORF">FIBSPDRAFT_887965</name>
</gene>
<dbReference type="Proteomes" id="UP000076532">
    <property type="component" value="Unassembled WGS sequence"/>
</dbReference>
<evidence type="ECO:0000313" key="2">
    <source>
        <dbReference type="EMBL" id="KZP25733.1"/>
    </source>
</evidence>
<accession>A0A166P5I5</accession>
<proteinExistence type="predicted"/>
<keyword evidence="3" id="KW-1185">Reference proteome</keyword>
<feature type="region of interest" description="Disordered" evidence="1">
    <location>
        <begin position="138"/>
        <end position="178"/>
    </location>
</feature>
<feature type="region of interest" description="Disordered" evidence="1">
    <location>
        <begin position="13"/>
        <end position="36"/>
    </location>
</feature>
<feature type="region of interest" description="Disordered" evidence="1">
    <location>
        <begin position="603"/>
        <end position="622"/>
    </location>
</feature>
<feature type="region of interest" description="Disordered" evidence="1">
    <location>
        <begin position="456"/>
        <end position="477"/>
    </location>
</feature>
<reference evidence="2 3" key="1">
    <citation type="journal article" date="2016" name="Mol. Biol. Evol.">
        <title>Comparative Genomics of Early-Diverging Mushroom-Forming Fungi Provides Insights into the Origins of Lignocellulose Decay Capabilities.</title>
        <authorList>
            <person name="Nagy L.G."/>
            <person name="Riley R."/>
            <person name="Tritt A."/>
            <person name="Adam C."/>
            <person name="Daum C."/>
            <person name="Floudas D."/>
            <person name="Sun H."/>
            <person name="Yadav J.S."/>
            <person name="Pangilinan J."/>
            <person name="Larsson K.H."/>
            <person name="Matsuura K."/>
            <person name="Barry K."/>
            <person name="Labutti K."/>
            <person name="Kuo R."/>
            <person name="Ohm R.A."/>
            <person name="Bhattacharya S.S."/>
            <person name="Shirouzu T."/>
            <person name="Yoshinaga Y."/>
            <person name="Martin F.M."/>
            <person name="Grigoriev I.V."/>
            <person name="Hibbett D.S."/>
        </authorList>
    </citation>
    <scope>NUCLEOTIDE SEQUENCE [LARGE SCALE GENOMIC DNA]</scope>
    <source>
        <strain evidence="2 3">CBS 109695</strain>
    </source>
</reference>